<sequence>MSAPSHFRAMMRRFENTVSGRNAQGFDPAAMANMAAFGMAAMAAMAHVHYDNYADAGLFPAQQQFYNDPLPAAQPSHAWIQDSEENAYEPGHESFLVYDASSPQEPEAPLPANVLHVDLLDAANGSAAQGPWADQFAPGMMPAGAPKPLNSHTFQPALPAAAPFPTASQSIVPPGDPGPSVMPLGDDYAPQGIYHSTSTPTAAGVQHQERAHAVHWPSAANKTKTQDRSHTPIYQRRAQTAHMRTKRPQLADINQGTTSYPGGQSYAGGVSHHGAEPLRRPPPAPLQPRPQMADINQGTTSYPGGQSYAGGVSNHGAEPLRRPPPAPLQPDRQEAFLFTQACGPAFQTPQACGPAFEGQFTSGHASREEAPPPTAQQTRTMPQ</sequence>
<keyword evidence="3" id="KW-1185">Reference proteome</keyword>
<proteinExistence type="predicted"/>
<gene>
    <name evidence="2" type="ORF">CALVIDRAFT_556734</name>
</gene>
<organism evidence="2 3">
    <name type="scientific">Calocera viscosa (strain TUFC12733)</name>
    <dbReference type="NCBI Taxonomy" id="1330018"/>
    <lineage>
        <taxon>Eukaryota</taxon>
        <taxon>Fungi</taxon>
        <taxon>Dikarya</taxon>
        <taxon>Basidiomycota</taxon>
        <taxon>Agaricomycotina</taxon>
        <taxon>Dacrymycetes</taxon>
        <taxon>Dacrymycetales</taxon>
        <taxon>Dacrymycetaceae</taxon>
        <taxon>Calocera</taxon>
    </lineage>
</organism>
<dbReference type="AlphaFoldDB" id="A0A167JM33"/>
<evidence type="ECO:0000256" key="1">
    <source>
        <dbReference type="SAM" id="MobiDB-lite"/>
    </source>
</evidence>
<dbReference type="Proteomes" id="UP000076738">
    <property type="component" value="Unassembled WGS sequence"/>
</dbReference>
<feature type="region of interest" description="Disordered" evidence="1">
    <location>
        <begin position="347"/>
        <end position="383"/>
    </location>
</feature>
<dbReference type="EMBL" id="KV417299">
    <property type="protein sequence ID" value="KZO93719.1"/>
    <property type="molecule type" value="Genomic_DNA"/>
</dbReference>
<reference evidence="2 3" key="1">
    <citation type="journal article" date="2016" name="Mol. Biol. Evol.">
        <title>Comparative Genomics of Early-Diverging Mushroom-Forming Fungi Provides Insights into the Origins of Lignocellulose Decay Capabilities.</title>
        <authorList>
            <person name="Nagy L.G."/>
            <person name="Riley R."/>
            <person name="Tritt A."/>
            <person name="Adam C."/>
            <person name="Daum C."/>
            <person name="Floudas D."/>
            <person name="Sun H."/>
            <person name="Yadav J.S."/>
            <person name="Pangilinan J."/>
            <person name="Larsson K.H."/>
            <person name="Matsuura K."/>
            <person name="Barry K."/>
            <person name="Labutti K."/>
            <person name="Kuo R."/>
            <person name="Ohm R.A."/>
            <person name="Bhattacharya S.S."/>
            <person name="Shirouzu T."/>
            <person name="Yoshinaga Y."/>
            <person name="Martin F.M."/>
            <person name="Grigoriev I.V."/>
            <person name="Hibbett D.S."/>
        </authorList>
    </citation>
    <scope>NUCLEOTIDE SEQUENCE [LARGE SCALE GENOMIC DNA]</scope>
    <source>
        <strain evidence="2 3">TUFC12733</strain>
    </source>
</reference>
<feature type="region of interest" description="Disordered" evidence="1">
    <location>
        <begin position="215"/>
        <end position="330"/>
    </location>
</feature>
<feature type="compositionally biased region" description="Polar residues" evidence="1">
    <location>
        <begin position="294"/>
        <end position="304"/>
    </location>
</feature>
<accession>A0A167JM33</accession>
<feature type="compositionally biased region" description="Polar residues" evidence="1">
    <location>
        <begin position="252"/>
        <end position="262"/>
    </location>
</feature>
<name>A0A167JM33_CALVF</name>
<evidence type="ECO:0000313" key="3">
    <source>
        <dbReference type="Proteomes" id="UP000076738"/>
    </source>
</evidence>
<feature type="non-terminal residue" evidence="2">
    <location>
        <position position="383"/>
    </location>
</feature>
<protein>
    <submittedName>
        <fullName evidence="2">Uncharacterized protein</fullName>
    </submittedName>
</protein>
<evidence type="ECO:0000313" key="2">
    <source>
        <dbReference type="EMBL" id="KZO93719.1"/>
    </source>
</evidence>